<reference evidence="1 2" key="1">
    <citation type="submission" date="2019-07" db="EMBL/GenBank/DDBJ databases">
        <title>De Novo Assembly of kiwifruit Actinidia rufa.</title>
        <authorList>
            <person name="Sugita-Konishi S."/>
            <person name="Sato K."/>
            <person name="Mori E."/>
            <person name="Abe Y."/>
            <person name="Kisaki G."/>
            <person name="Hamano K."/>
            <person name="Suezawa K."/>
            <person name="Otani M."/>
            <person name="Fukuda T."/>
            <person name="Manabe T."/>
            <person name="Gomi K."/>
            <person name="Tabuchi M."/>
            <person name="Akimitsu K."/>
            <person name="Kataoka I."/>
        </authorList>
    </citation>
    <scope>NUCLEOTIDE SEQUENCE [LARGE SCALE GENOMIC DNA]</scope>
    <source>
        <strain evidence="2">cv. Fuchu</strain>
    </source>
</reference>
<keyword evidence="2" id="KW-1185">Reference proteome</keyword>
<sequence>MSIWAIGVLKGGNTRLGWRGGVQGRLSLVLPLVSRSDLLPFTLSYVFSSPWSQTPFSYDHLFLAFCAWPWPILLRRCTCWLYSGVPTGSPERSWRGNQTAVLSEVPPSWLDLGSHHSLSEWGLGLLYQGVHSNYSTRTGVDGINPSIQVLDLLGSRLVLASGSSVISASHLIGENSEIDQVPLGQALKIRSLASVSHWACSVLERIAGTWPRQQTAAHVHKKQPAQGNKYNRISWGDAAQNPSGVEIRPWRIQVRQGKNTGAIRVSDEVEKKSHGARFLMEGSPRVAEVINLAHWRDGETNGELMKTGDMSALVEIRSCGHLIIMVKGKVENLGSYVENLSPITFV</sequence>
<evidence type="ECO:0000313" key="1">
    <source>
        <dbReference type="EMBL" id="GFY86271.1"/>
    </source>
</evidence>
<dbReference type="AlphaFoldDB" id="A0A7J0EIH7"/>
<proteinExistence type="predicted"/>
<dbReference type="EMBL" id="BJWL01000004">
    <property type="protein sequence ID" value="GFY86271.1"/>
    <property type="molecule type" value="Genomic_DNA"/>
</dbReference>
<evidence type="ECO:0000313" key="2">
    <source>
        <dbReference type="Proteomes" id="UP000585474"/>
    </source>
</evidence>
<dbReference type="Proteomes" id="UP000585474">
    <property type="component" value="Unassembled WGS sequence"/>
</dbReference>
<accession>A0A7J0EIH7</accession>
<protein>
    <submittedName>
        <fullName evidence="1">Uncharacterized protein</fullName>
    </submittedName>
</protein>
<organism evidence="1 2">
    <name type="scientific">Actinidia rufa</name>
    <dbReference type="NCBI Taxonomy" id="165716"/>
    <lineage>
        <taxon>Eukaryota</taxon>
        <taxon>Viridiplantae</taxon>
        <taxon>Streptophyta</taxon>
        <taxon>Embryophyta</taxon>
        <taxon>Tracheophyta</taxon>
        <taxon>Spermatophyta</taxon>
        <taxon>Magnoliopsida</taxon>
        <taxon>eudicotyledons</taxon>
        <taxon>Gunneridae</taxon>
        <taxon>Pentapetalae</taxon>
        <taxon>asterids</taxon>
        <taxon>Ericales</taxon>
        <taxon>Actinidiaceae</taxon>
        <taxon>Actinidia</taxon>
    </lineage>
</organism>
<comment type="caution">
    <text evidence="1">The sequence shown here is derived from an EMBL/GenBank/DDBJ whole genome shotgun (WGS) entry which is preliminary data.</text>
</comment>
<name>A0A7J0EIH7_9ERIC</name>
<gene>
    <name evidence="1" type="ORF">Acr_04g0010090</name>
</gene>